<sequence>MSGITVNGGVVQQGQAGRDLQQVQSGNLDTKQQITNIEVVKQLEQLENSVKSATLPQAQKDEILDYLRPAKREAAKDSANKDLIGQNLKQVNETLKTVKETTETGKSLWNTAQEVFKTVSPWLGVAAHFWGL</sequence>
<dbReference type="KEGG" id="wna:KA717_18540"/>
<dbReference type="EMBL" id="CP073041">
    <property type="protein sequence ID" value="UXE64299.1"/>
    <property type="molecule type" value="Genomic_DNA"/>
</dbReference>
<gene>
    <name evidence="1" type="ORF">KA717_18540</name>
</gene>
<evidence type="ECO:0000313" key="1">
    <source>
        <dbReference type="EMBL" id="UXE64299.1"/>
    </source>
</evidence>
<proteinExistence type="predicted"/>
<name>A0A977PYV9_9CYAN</name>
<reference evidence="1" key="1">
    <citation type="submission" date="2021-04" db="EMBL/GenBank/DDBJ databases">
        <title>Genome sequence of Woronichinia naegeliana from Washington state freshwater lake bloom.</title>
        <authorList>
            <person name="Dreher T.W."/>
        </authorList>
    </citation>
    <scope>NUCLEOTIDE SEQUENCE</scope>
    <source>
        <strain evidence="1">WA131</strain>
    </source>
</reference>
<protein>
    <submittedName>
        <fullName evidence="1">Uncharacterized protein</fullName>
    </submittedName>
</protein>
<accession>A0A977PYV9</accession>
<dbReference type="Proteomes" id="UP001065613">
    <property type="component" value="Chromosome"/>
</dbReference>
<dbReference type="AlphaFoldDB" id="A0A977PYV9"/>
<organism evidence="1">
    <name type="scientific">Woronichinia naegeliana WA131</name>
    <dbReference type="NCBI Taxonomy" id="2824559"/>
    <lineage>
        <taxon>Bacteria</taxon>
        <taxon>Bacillati</taxon>
        <taxon>Cyanobacteriota</taxon>
        <taxon>Cyanophyceae</taxon>
        <taxon>Synechococcales</taxon>
        <taxon>Coelosphaeriaceae</taxon>
        <taxon>Woronichinia</taxon>
    </lineage>
</organism>